<dbReference type="Pfam" id="PF02355">
    <property type="entry name" value="SecD_SecF_C"/>
    <property type="match status" value="1"/>
</dbReference>
<keyword evidence="3 9" id="KW-1003">Cell membrane</keyword>
<feature type="compositionally biased region" description="Basic and acidic residues" evidence="10">
    <location>
        <begin position="347"/>
        <end position="360"/>
    </location>
</feature>
<gene>
    <name evidence="9" type="primary">secF</name>
    <name evidence="12" type="ORF">FB459_1823</name>
</gene>
<dbReference type="InterPro" id="IPR022813">
    <property type="entry name" value="SecD/SecF_arch_bac"/>
</dbReference>
<evidence type="ECO:0000256" key="1">
    <source>
        <dbReference type="ARBA" id="ARBA00004651"/>
    </source>
</evidence>
<comment type="similarity">
    <text evidence="9">Belongs to the SecD/SecF family. SecF subfamily.</text>
</comment>
<dbReference type="InterPro" id="IPR022646">
    <property type="entry name" value="SecD/SecF_CS"/>
</dbReference>
<comment type="function">
    <text evidence="9">Part of the Sec protein translocase complex. Interacts with the SecYEG preprotein conducting channel. SecDF uses the proton motive force (PMF) to complete protein translocation after the ATP-dependent function of SecA.</text>
</comment>
<feature type="transmembrane region" description="Helical" evidence="9">
    <location>
        <begin position="284"/>
        <end position="308"/>
    </location>
</feature>
<evidence type="ECO:0000259" key="11">
    <source>
        <dbReference type="Pfam" id="PF02355"/>
    </source>
</evidence>
<keyword evidence="5 9" id="KW-0653">Protein transport</keyword>
<comment type="subcellular location">
    <subcellularLocation>
        <location evidence="1 9">Cell membrane</location>
        <topology evidence="1 9">Multi-pass membrane protein</topology>
    </subcellularLocation>
</comment>
<evidence type="ECO:0000256" key="6">
    <source>
        <dbReference type="ARBA" id="ARBA00022989"/>
    </source>
</evidence>
<dbReference type="PANTHER" id="PTHR30081:SF8">
    <property type="entry name" value="PROTEIN TRANSLOCASE SUBUNIT SECF"/>
    <property type="match status" value="1"/>
</dbReference>
<dbReference type="InterPro" id="IPR022645">
    <property type="entry name" value="SecD/SecF_bac"/>
</dbReference>
<keyword evidence="13" id="KW-1185">Reference proteome</keyword>
<evidence type="ECO:0000256" key="3">
    <source>
        <dbReference type="ARBA" id="ARBA00022475"/>
    </source>
</evidence>
<feature type="transmembrane region" description="Helical" evidence="9">
    <location>
        <begin position="174"/>
        <end position="192"/>
    </location>
</feature>
<comment type="caution">
    <text evidence="12">The sequence shown here is derived from an EMBL/GenBank/DDBJ whole genome shotgun (WGS) entry which is preliminary data.</text>
</comment>
<dbReference type="NCBIfam" id="TIGR00966">
    <property type="entry name" value="transloc_SecF"/>
    <property type="match status" value="1"/>
</dbReference>
<dbReference type="GO" id="GO:0015450">
    <property type="term" value="F:protein-transporting ATPase activity"/>
    <property type="evidence" value="ECO:0007669"/>
    <property type="project" value="InterPro"/>
</dbReference>
<dbReference type="InterPro" id="IPR055344">
    <property type="entry name" value="SecD_SecF_C_bact"/>
</dbReference>
<name>A0A542EGJ9_9MICO</name>
<evidence type="ECO:0000256" key="10">
    <source>
        <dbReference type="SAM" id="MobiDB-lite"/>
    </source>
</evidence>
<reference evidence="12 13" key="1">
    <citation type="submission" date="2019-06" db="EMBL/GenBank/DDBJ databases">
        <title>Sequencing the genomes of 1000 actinobacteria strains.</title>
        <authorList>
            <person name="Klenk H.-P."/>
        </authorList>
    </citation>
    <scope>NUCLEOTIDE SEQUENCE [LARGE SCALE GENOMIC DNA]</scope>
    <source>
        <strain evidence="12 13">DSM 19828</strain>
    </source>
</reference>
<organism evidence="12 13">
    <name type="scientific">Yimella lutea</name>
    <dbReference type="NCBI Taxonomy" id="587872"/>
    <lineage>
        <taxon>Bacteria</taxon>
        <taxon>Bacillati</taxon>
        <taxon>Actinomycetota</taxon>
        <taxon>Actinomycetes</taxon>
        <taxon>Micrococcales</taxon>
        <taxon>Dermacoccaceae</taxon>
        <taxon>Yimella</taxon>
    </lineage>
</organism>
<evidence type="ECO:0000313" key="12">
    <source>
        <dbReference type="EMBL" id="TQJ14366.1"/>
    </source>
</evidence>
<dbReference type="RefSeq" id="WP_129623923.1">
    <property type="nucleotide sequence ID" value="NZ_BAABCI010000014.1"/>
</dbReference>
<evidence type="ECO:0000256" key="8">
    <source>
        <dbReference type="ARBA" id="ARBA00023136"/>
    </source>
</evidence>
<keyword evidence="4 9" id="KW-0812">Transmembrane</keyword>
<dbReference type="NCBIfam" id="TIGR00916">
    <property type="entry name" value="2A0604s01"/>
    <property type="match status" value="1"/>
</dbReference>
<evidence type="ECO:0000256" key="5">
    <source>
        <dbReference type="ARBA" id="ARBA00022927"/>
    </source>
</evidence>
<dbReference type="AlphaFoldDB" id="A0A542EGJ9"/>
<dbReference type="Pfam" id="PF07549">
    <property type="entry name" value="Sec_GG"/>
    <property type="match status" value="1"/>
</dbReference>
<proteinExistence type="inferred from homology"/>
<dbReference type="PANTHER" id="PTHR30081">
    <property type="entry name" value="PROTEIN-EXPORT MEMBRANE PROTEIN SEC"/>
    <property type="match status" value="1"/>
</dbReference>
<evidence type="ECO:0000256" key="2">
    <source>
        <dbReference type="ARBA" id="ARBA00022448"/>
    </source>
</evidence>
<comment type="subunit">
    <text evidence="9">Forms a complex with SecD. Part of the essential Sec protein translocation apparatus which comprises SecA, SecYEG and auxiliary proteins SecDF. Other proteins may also be involved.</text>
</comment>
<dbReference type="EMBL" id="VFMO01000001">
    <property type="protein sequence ID" value="TQJ14366.1"/>
    <property type="molecule type" value="Genomic_DNA"/>
</dbReference>
<keyword evidence="8 9" id="KW-0472">Membrane</keyword>
<dbReference type="SUPFAM" id="SSF82866">
    <property type="entry name" value="Multidrug efflux transporter AcrB transmembrane domain"/>
    <property type="match status" value="1"/>
</dbReference>
<evidence type="ECO:0000313" key="13">
    <source>
        <dbReference type="Proteomes" id="UP000320806"/>
    </source>
</evidence>
<keyword evidence="6 9" id="KW-1133">Transmembrane helix</keyword>
<keyword evidence="7 9" id="KW-0811">Translocation</keyword>
<dbReference type="GO" id="GO:0043952">
    <property type="term" value="P:protein transport by the Sec complex"/>
    <property type="evidence" value="ECO:0007669"/>
    <property type="project" value="UniProtKB-UniRule"/>
</dbReference>
<feature type="domain" description="Protein export membrane protein SecD/SecF C-terminal" evidence="11">
    <location>
        <begin position="122"/>
        <end position="312"/>
    </location>
</feature>
<dbReference type="Gene3D" id="1.20.1640.10">
    <property type="entry name" value="Multidrug efflux transporter AcrB transmembrane domain"/>
    <property type="match status" value="1"/>
</dbReference>
<accession>A0A542EGJ9</accession>
<feature type="transmembrane region" description="Helical" evidence="9">
    <location>
        <begin position="198"/>
        <end position="215"/>
    </location>
</feature>
<evidence type="ECO:0000256" key="9">
    <source>
        <dbReference type="HAMAP-Rule" id="MF_01464"/>
    </source>
</evidence>
<dbReference type="GO" id="GO:0006605">
    <property type="term" value="P:protein targeting"/>
    <property type="evidence" value="ECO:0007669"/>
    <property type="project" value="UniProtKB-UniRule"/>
</dbReference>
<feature type="transmembrane region" description="Helical" evidence="9">
    <location>
        <begin position="148"/>
        <end position="167"/>
    </location>
</feature>
<feature type="transmembrane region" description="Helical" evidence="9">
    <location>
        <begin position="259"/>
        <end position="278"/>
    </location>
</feature>
<evidence type="ECO:0000256" key="4">
    <source>
        <dbReference type="ARBA" id="ARBA00022692"/>
    </source>
</evidence>
<feature type="transmembrane region" description="Helical" evidence="9">
    <location>
        <begin position="26"/>
        <end position="44"/>
    </location>
</feature>
<dbReference type="HAMAP" id="MF_01464_B">
    <property type="entry name" value="SecF_B"/>
    <property type="match status" value="1"/>
</dbReference>
<protein>
    <recommendedName>
        <fullName evidence="9">Protein-export membrane protein SecF</fullName>
    </recommendedName>
</protein>
<dbReference type="OrthoDB" id="9774769at2"/>
<feature type="compositionally biased region" description="Basic and acidic residues" evidence="10">
    <location>
        <begin position="368"/>
        <end position="377"/>
    </location>
</feature>
<dbReference type="Proteomes" id="UP000320806">
    <property type="component" value="Unassembled WGS sequence"/>
</dbReference>
<dbReference type="InterPro" id="IPR048634">
    <property type="entry name" value="SecD_SecF_C"/>
</dbReference>
<dbReference type="InterPro" id="IPR005665">
    <property type="entry name" value="SecF_bac"/>
</dbReference>
<dbReference type="GO" id="GO:0005886">
    <property type="term" value="C:plasma membrane"/>
    <property type="evidence" value="ECO:0007669"/>
    <property type="project" value="UniProtKB-SubCell"/>
</dbReference>
<dbReference type="PRINTS" id="PR01755">
    <property type="entry name" value="SECFTRNLCASE"/>
</dbReference>
<feature type="region of interest" description="Disordered" evidence="10">
    <location>
        <begin position="321"/>
        <end position="377"/>
    </location>
</feature>
<sequence>MASFAQFGNDLYTGRRQFDFVGRRKTWYVISAILLVVAAAGLLGRGLNLGLEFKGGSELRVQGVTQMDNYEERAKDAVSSATGANDSLNVTKLGDNQVRIQAKKLGDNSAATTDKVSNALAEEFGVPATSIDSSYIGPSWGETVTRKALIALIVFLVLVSVVLAIYFRTWAMAVAALVALMHDLAFTVGIYALSGFEVSPATMIGFLTILGYSIYDTVVVFDKVRENVDEAHATGKRSYAQAANYAVNQTLVRSINTSVVALLPILALLVVGFTMLGPGTLLDLALVLFIGIAVGTYSSIFIATPLLVSLRNREPANKELARRAAQYQEATGADHAGTAETSSGVVDPEREKELVAARKERTARKREVHPWATKDDA</sequence>
<dbReference type="GO" id="GO:0065002">
    <property type="term" value="P:intracellular protein transmembrane transport"/>
    <property type="evidence" value="ECO:0007669"/>
    <property type="project" value="UniProtKB-UniRule"/>
</dbReference>
<keyword evidence="2 9" id="KW-0813">Transport</keyword>
<evidence type="ECO:0000256" key="7">
    <source>
        <dbReference type="ARBA" id="ARBA00023010"/>
    </source>
</evidence>